<dbReference type="PATRIC" id="fig|1423803.3.peg.941"/>
<gene>
    <name evidence="1" type="ORF">FD13_GL000941</name>
</gene>
<keyword evidence="2" id="KW-1185">Reference proteome</keyword>
<dbReference type="OrthoDB" id="2287499at2"/>
<evidence type="ECO:0000313" key="2">
    <source>
        <dbReference type="Proteomes" id="UP000051589"/>
    </source>
</evidence>
<dbReference type="Proteomes" id="UP000051589">
    <property type="component" value="Unassembled WGS sequence"/>
</dbReference>
<dbReference type="RefSeq" id="WP_061777032.1">
    <property type="nucleotide sequence ID" value="NZ_AYZH01000002.1"/>
</dbReference>
<reference evidence="1 2" key="1">
    <citation type="journal article" date="2015" name="Genome Announc.">
        <title>Expanding the biotechnology potential of lactobacilli through comparative genomics of 213 strains and associated genera.</title>
        <authorList>
            <person name="Sun Z."/>
            <person name="Harris H.M."/>
            <person name="McCann A."/>
            <person name="Guo C."/>
            <person name="Argimon S."/>
            <person name="Zhang W."/>
            <person name="Yang X."/>
            <person name="Jeffery I.B."/>
            <person name="Cooney J.C."/>
            <person name="Kagawa T.F."/>
            <person name="Liu W."/>
            <person name="Song Y."/>
            <person name="Salvetti E."/>
            <person name="Wrobel A."/>
            <person name="Rasinkangas P."/>
            <person name="Parkhill J."/>
            <person name="Rea M.C."/>
            <person name="O'Sullivan O."/>
            <person name="Ritari J."/>
            <person name="Douillard F.P."/>
            <person name="Paul Ross R."/>
            <person name="Yang R."/>
            <person name="Briner A.E."/>
            <person name="Felis G.E."/>
            <person name="de Vos W.M."/>
            <person name="Barrangou R."/>
            <person name="Klaenhammer T.R."/>
            <person name="Caufield P.W."/>
            <person name="Cui Y."/>
            <person name="Zhang H."/>
            <person name="O'Toole P.W."/>
        </authorList>
    </citation>
    <scope>NUCLEOTIDE SEQUENCE [LARGE SCALE GENOMIC DNA]</scope>
    <source>
        <strain evidence="1 2">DSM 21775</strain>
    </source>
</reference>
<comment type="caution">
    <text evidence="1">The sequence shown here is derived from an EMBL/GenBank/DDBJ whole genome shotgun (WGS) entry which is preliminary data.</text>
</comment>
<dbReference type="STRING" id="1423803.FD13_GL000941"/>
<organism evidence="1 2">
    <name type="scientific">Levilactobacillus senmaizukei DSM 21775 = NBRC 103853</name>
    <dbReference type="NCBI Taxonomy" id="1423803"/>
    <lineage>
        <taxon>Bacteria</taxon>
        <taxon>Bacillati</taxon>
        <taxon>Bacillota</taxon>
        <taxon>Bacilli</taxon>
        <taxon>Lactobacillales</taxon>
        <taxon>Lactobacillaceae</taxon>
        <taxon>Levilactobacillus</taxon>
    </lineage>
</organism>
<name>A0A0R2DGL8_9LACO</name>
<evidence type="ECO:0000313" key="1">
    <source>
        <dbReference type="EMBL" id="KRN03186.1"/>
    </source>
</evidence>
<dbReference type="AlphaFoldDB" id="A0A0R2DGL8"/>
<proteinExistence type="predicted"/>
<protein>
    <submittedName>
        <fullName evidence="1">Uncharacterized protein</fullName>
    </submittedName>
</protein>
<accession>A0A0R2DGL8</accession>
<sequence>MYVTKVVKKHFKLLGIGKNFISNEYRSGKAPKEQAGKLTVLLMTKVPSHKISSNPYAIKSVTRHGKHVHYYIKTFSHHRLKISKTRAFAHKPYYY</sequence>
<dbReference type="EMBL" id="AYZH01000002">
    <property type="protein sequence ID" value="KRN03186.1"/>
    <property type="molecule type" value="Genomic_DNA"/>
</dbReference>